<dbReference type="RefSeq" id="XP_045153084.1">
    <property type="nucleotide sequence ID" value="XM_045297149.1"/>
</dbReference>
<gene>
    <name evidence="2" type="primary">GPR152</name>
</gene>
<accession>A0AC55DMW4</accession>
<name>A0AC55DMW4_ECHTE</name>
<proteinExistence type="predicted"/>
<sequence>MEVAVGASLGATGRGGPHRELDDEDYYPQGGWDTVFLVALMLLGLPANGLMAWLAGSQARHGAGTRLALLLLSLALSDFLFLAVAVFQVLEIQQGGHWPLGTATCRFYYFLWGVSYSSGLFLLAALSLDRCLLALCPQWYPGHRPARLPLWVCSGVWVLATLFSVPWLIFPEAAVWWYDLVICLDFWDSEELPLRMLEILGGFLPFLLLLVCHVLTQAAACRPCHRQPCPPAPRGFARVAKTVLSAYVVLRLPYQLAQLLYLAFLWDIYPGYLLWEALVYSDYLILLNSCLSPFLCLLASADLRTLLHAVLSSFAAALCEVTPAQSQTQGDSEGQTLPGATVEDQPQLNPTAQPQANPTAQPQENPTAQPQVNPETQLQVNPMAQPQENPEIQTPDPAASSAPDPGDNPTPGTPEAPATPAALEGESPCSAPLEETPSAGPK</sequence>
<protein>
    <submittedName>
        <fullName evidence="2">Probable G-protein coupled receptor 152</fullName>
    </submittedName>
</protein>
<keyword evidence="2" id="KW-0675">Receptor</keyword>
<organism evidence="1 2">
    <name type="scientific">Echinops telfairi</name>
    <name type="common">Lesser hedgehog tenrec</name>
    <dbReference type="NCBI Taxonomy" id="9371"/>
    <lineage>
        <taxon>Eukaryota</taxon>
        <taxon>Metazoa</taxon>
        <taxon>Chordata</taxon>
        <taxon>Craniata</taxon>
        <taxon>Vertebrata</taxon>
        <taxon>Euteleostomi</taxon>
        <taxon>Mammalia</taxon>
        <taxon>Eutheria</taxon>
        <taxon>Afrotheria</taxon>
        <taxon>Tenrecidae</taxon>
        <taxon>Tenrecinae</taxon>
        <taxon>Echinops</taxon>
    </lineage>
</organism>
<keyword evidence="1" id="KW-1185">Reference proteome</keyword>
<evidence type="ECO:0000313" key="2">
    <source>
        <dbReference type="RefSeq" id="XP_045153084.1"/>
    </source>
</evidence>
<evidence type="ECO:0000313" key="1">
    <source>
        <dbReference type="Proteomes" id="UP000694863"/>
    </source>
</evidence>
<dbReference type="Proteomes" id="UP000694863">
    <property type="component" value="Unplaced"/>
</dbReference>
<reference evidence="2" key="1">
    <citation type="submission" date="2025-08" db="UniProtKB">
        <authorList>
            <consortium name="RefSeq"/>
        </authorList>
    </citation>
    <scope>IDENTIFICATION</scope>
</reference>